<keyword evidence="2" id="KW-1185">Reference proteome</keyword>
<gene>
    <name evidence="1" type="primary">gldC</name>
    <name evidence="1" type="ORF">VB798_13090</name>
</gene>
<dbReference type="Proteomes" id="UP001302222">
    <property type="component" value="Unassembled WGS sequence"/>
</dbReference>
<name>A0ABU5SJP2_9BACT</name>
<evidence type="ECO:0000313" key="2">
    <source>
        <dbReference type="Proteomes" id="UP001302222"/>
    </source>
</evidence>
<reference evidence="1 2" key="1">
    <citation type="submission" date="2023-12" db="EMBL/GenBank/DDBJ databases">
        <title>Novel species of the genus Arcicella isolated from rivers.</title>
        <authorList>
            <person name="Lu H."/>
        </authorList>
    </citation>
    <scope>NUCLEOTIDE SEQUENCE [LARGE SCALE GENOMIC DNA]</scope>
    <source>
        <strain evidence="1 2">DC25W</strain>
    </source>
</reference>
<accession>A0ABU5SJP2</accession>
<dbReference type="Pfam" id="PF19937">
    <property type="entry name" value="GldC-like"/>
    <property type="match status" value="1"/>
</dbReference>
<comment type="caution">
    <text evidence="1">The sequence shown here is derived from an EMBL/GenBank/DDBJ whole genome shotgun (WGS) entry which is preliminary data.</text>
</comment>
<organism evidence="1 2">
    <name type="scientific">Arcicella lustrica</name>
    <dbReference type="NCBI Taxonomy" id="2984196"/>
    <lineage>
        <taxon>Bacteria</taxon>
        <taxon>Pseudomonadati</taxon>
        <taxon>Bacteroidota</taxon>
        <taxon>Cytophagia</taxon>
        <taxon>Cytophagales</taxon>
        <taxon>Flectobacillaceae</taxon>
        <taxon>Arcicella</taxon>
    </lineage>
</organism>
<evidence type="ECO:0000313" key="1">
    <source>
        <dbReference type="EMBL" id="MEA5427522.1"/>
    </source>
</evidence>
<dbReference type="RefSeq" id="WP_323259002.1">
    <property type="nucleotide sequence ID" value="NZ_JAYGIM010000009.1"/>
</dbReference>
<dbReference type="InterPro" id="IPR019854">
    <property type="entry name" value="Motility-assoc_prot_GldC"/>
</dbReference>
<proteinExistence type="predicted"/>
<sequence length="115" mass="13153">MKHSEINFKVTLDEQSIPEQIQWSATDNPNEGIEETKSIFVGVWDHYHKGTLALPLWTKDMDVLEMKRFYIEVIGSIGNTLVDATGDQKMSTLIDNLCRTLTKNLQEEIKAAEQQ</sequence>
<dbReference type="EMBL" id="JAYGIM010000009">
    <property type="protein sequence ID" value="MEA5427522.1"/>
    <property type="molecule type" value="Genomic_DNA"/>
</dbReference>
<dbReference type="NCBIfam" id="TIGR03515">
    <property type="entry name" value="GldC"/>
    <property type="match status" value="1"/>
</dbReference>
<protein>
    <submittedName>
        <fullName evidence="1">Gliding motility protein GldC</fullName>
    </submittedName>
</protein>